<evidence type="ECO:0000256" key="7">
    <source>
        <dbReference type="ARBA" id="ARBA00022989"/>
    </source>
</evidence>
<feature type="compositionally biased region" description="Basic and acidic residues" evidence="12">
    <location>
        <begin position="40"/>
        <end position="55"/>
    </location>
</feature>
<dbReference type="InterPro" id="IPR010530">
    <property type="entry name" value="B12D"/>
</dbReference>
<sequence>MGHSHPTPFGAAAYMLRIALFSPDCSWDKRKNPEPWNKLKPTDQYKASREDIKLI</sequence>
<reference evidence="13" key="2">
    <citation type="submission" date="2025-09" db="UniProtKB">
        <authorList>
            <consortium name="Ensembl"/>
        </authorList>
    </citation>
    <scope>IDENTIFICATION</scope>
</reference>
<evidence type="ECO:0000313" key="13">
    <source>
        <dbReference type="Ensembl" id="ENSEBUP00000006806.1"/>
    </source>
</evidence>
<keyword evidence="5" id="KW-0999">Mitochondrion inner membrane</keyword>
<evidence type="ECO:0000256" key="5">
    <source>
        <dbReference type="ARBA" id="ARBA00022792"/>
    </source>
</evidence>
<evidence type="ECO:0000256" key="11">
    <source>
        <dbReference type="ARBA" id="ARBA00041121"/>
    </source>
</evidence>
<keyword evidence="8" id="KW-0496">Mitochondrion</keyword>
<organism evidence="13 14">
    <name type="scientific">Eptatretus burgeri</name>
    <name type="common">Inshore hagfish</name>
    <dbReference type="NCBI Taxonomy" id="7764"/>
    <lineage>
        <taxon>Eukaryota</taxon>
        <taxon>Metazoa</taxon>
        <taxon>Chordata</taxon>
        <taxon>Craniata</taxon>
        <taxon>Vertebrata</taxon>
        <taxon>Cyclostomata</taxon>
        <taxon>Myxini</taxon>
        <taxon>Myxiniformes</taxon>
        <taxon>Myxinidae</taxon>
        <taxon>Eptatretinae</taxon>
        <taxon>Eptatretus</taxon>
    </lineage>
</organism>
<keyword evidence="6" id="KW-0249">Electron transport</keyword>
<evidence type="ECO:0000256" key="1">
    <source>
        <dbReference type="ARBA" id="ARBA00004434"/>
    </source>
</evidence>
<proteinExistence type="inferred from homology"/>
<keyword evidence="3" id="KW-0679">Respiratory chain</keyword>
<evidence type="ECO:0000256" key="12">
    <source>
        <dbReference type="SAM" id="MobiDB-lite"/>
    </source>
</evidence>
<dbReference type="GO" id="GO:0005743">
    <property type="term" value="C:mitochondrial inner membrane"/>
    <property type="evidence" value="ECO:0007669"/>
    <property type="project" value="UniProtKB-SubCell"/>
</dbReference>
<protein>
    <recommendedName>
        <fullName evidence="11">Cytochrome c oxidase subunit NDUFA4</fullName>
    </recommendedName>
</protein>
<reference evidence="13" key="1">
    <citation type="submission" date="2025-08" db="UniProtKB">
        <authorList>
            <consortium name="Ensembl"/>
        </authorList>
    </citation>
    <scope>IDENTIFICATION</scope>
</reference>
<evidence type="ECO:0000256" key="4">
    <source>
        <dbReference type="ARBA" id="ARBA00022692"/>
    </source>
</evidence>
<evidence type="ECO:0000256" key="9">
    <source>
        <dbReference type="ARBA" id="ARBA00023136"/>
    </source>
</evidence>
<name>A0A8C4PZC8_EPTBU</name>
<keyword evidence="9" id="KW-0472">Membrane</keyword>
<dbReference type="Ensembl" id="ENSEBUT00000007269.1">
    <property type="protein sequence ID" value="ENSEBUP00000006806.1"/>
    <property type="gene ID" value="ENSEBUG00000004480.1"/>
</dbReference>
<feature type="region of interest" description="Disordered" evidence="12">
    <location>
        <begin position="32"/>
        <end position="55"/>
    </location>
</feature>
<evidence type="ECO:0000313" key="14">
    <source>
        <dbReference type="Proteomes" id="UP000694388"/>
    </source>
</evidence>
<keyword evidence="2" id="KW-0813">Transport</keyword>
<dbReference type="AlphaFoldDB" id="A0A8C4PZC8"/>
<accession>A0A8C4PZC8</accession>
<comment type="subcellular location">
    <subcellularLocation>
        <location evidence="1">Mitochondrion inner membrane</location>
        <topology evidence="1">Single-pass membrane protein</topology>
    </subcellularLocation>
</comment>
<keyword evidence="14" id="KW-1185">Reference proteome</keyword>
<dbReference type="PANTHER" id="PTHR14256:SF4">
    <property type="entry name" value="CYTOCHROME C OXIDASE SUBUNIT NDUFA4"/>
    <property type="match status" value="1"/>
</dbReference>
<evidence type="ECO:0000256" key="6">
    <source>
        <dbReference type="ARBA" id="ARBA00022982"/>
    </source>
</evidence>
<dbReference type="GeneTree" id="ENSGT01040000244455"/>
<comment type="similarity">
    <text evidence="10">Belongs to the complex IV NDUFA4 subunit family.</text>
</comment>
<evidence type="ECO:0000256" key="3">
    <source>
        <dbReference type="ARBA" id="ARBA00022660"/>
    </source>
</evidence>
<keyword evidence="7" id="KW-1133">Transmembrane helix</keyword>
<dbReference type="PANTHER" id="PTHR14256">
    <property type="entry name" value="NADH-UBIQUINONE OXIDOREDUCTASE MLRQ SUBUNIT"/>
    <property type="match status" value="1"/>
</dbReference>
<keyword evidence="4" id="KW-0812">Transmembrane</keyword>
<evidence type="ECO:0000256" key="10">
    <source>
        <dbReference type="ARBA" id="ARBA00038186"/>
    </source>
</evidence>
<evidence type="ECO:0000256" key="8">
    <source>
        <dbReference type="ARBA" id="ARBA00023128"/>
    </source>
</evidence>
<dbReference type="Pfam" id="PF06522">
    <property type="entry name" value="B12D"/>
    <property type="match status" value="1"/>
</dbReference>
<evidence type="ECO:0000256" key="2">
    <source>
        <dbReference type="ARBA" id="ARBA00022448"/>
    </source>
</evidence>
<dbReference type="Proteomes" id="UP000694388">
    <property type="component" value="Unplaced"/>
</dbReference>